<evidence type="ECO:0000256" key="1">
    <source>
        <dbReference type="ARBA" id="ARBA00004651"/>
    </source>
</evidence>
<feature type="transmembrane region" description="Helical" evidence="8">
    <location>
        <begin position="350"/>
        <end position="367"/>
    </location>
</feature>
<evidence type="ECO:0000256" key="2">
    <source>
        <dbReference type="ARBA" id="ARBA00022448"/>
    </source>
</evidence>
<evidence type="ECO:0000256" key="5">
    <source>
        <dbReference type="ARBA" id="ARBA00022847"/>
    </source>
</evidence>
<dbReference type="Gene3D" id="1.10.3860.10">
    <property type="entry name" value="Sodium:dicarboxylate symporter"/>
    <property type="match status" value="1"/>
</dbReference>
<feature type="transmembrane region" description="Helical" evidence="8">
    <location>
        <begin position="12"/>
        <end position="31"/>
    </location>
</feature>
<accession>A0A081C8N9</accession>
<dbReference type="Pfam" id="PF00375">
    <property type="entry name" value="SDF"/>
    <property type="match status" value="1"/>
</dbReference>
<dbReference type="SUPFAM" id="SSF118215">
    <property type="entry name" value="Proton glutamate symport protein"/>
    <property type="match status" value="1"/>
</dbReference>
<dbReference type="HOGENOM" id="CLU_019375_7_1_0"/>
<dbReference type="PROSITE" id="PS00714">
    <property type="entry name" value="NA_DICARBOXYL_SYMP_2"/>
    <property type="match status" value="1"/>
</dbReference>
<dbReference type="InterPro" id="IPR018107">
    <property type="entry name" value="Na-dicarboxylate_symporter_CS"/>
</dbReference>
<keyword evidence="10" id="KW-1185">Reference proteome</keyword>
<organism evidence="9">
    <name type="scientific">Vecturithrix granuli</name>
    <dbReference type="NCBI Taxonomy" id="1499967"/>
    <lineage>
        <taxon>Bacteria</taxon>
        <taxon>Candidatus Moduliflexota</taxon>
        <taxon>Candidatus Vecturitrichia</taxon>
        <taxon>Candidatus Vecturitrichales</taxon>
        <taxon>Candidatus Vecturitrichaceae</taxon>
        <taxon>Candidatus Vecturithrix</taxon>
    </lineage>
</organism>
<dbReference type="AlphaFoldDB" id="A0A081C8N9"/>
<feature type="transmembrane region" description="Helical" evidence="8">
    <location>
        <begin position="127"/>
        <end position="149"/>
    </location>
</feature>
<keyword evidence="7 8" id="KW-0472">Membrane</keyword>
<evidence type="ECO:0000256" key="8">
    <source>
        <dbReference type="SAM" id="Phobius"/>
    </source>
</evidence>
<evidence type="ECO:0000313" key="9">
    <source>
        <dbReference type="EMBL" id="GAK60944.1"/>
    </source>
</evidence>
<keyword evidence="2" id="KW-0813">Transport</keyword>
<dbReference type="GO" id="GO:0006835">
    <property type="term" value="P:dicarboxylic acid transport"/>
    <property type="evidence" value="ECO:0007669"/>
    <property type="project" value="TreeGrafter"/>
</dbReference>
<dbReference type="EMBL" id="DF820476">
    <property type="protein sequence ID" value="GAK60944.1"/>
    <property type="molecule type" value="Genomic_DNA"/>
</dbReference>
<sequence>MAQSDMGKQIIYRILLVIALTIILGVGAGVLQDVGQLGKIFVMLAIPFIGFLFIRGLTLWQRILIALIAGLIVGMVVGGFATSIRPVGTLFINLISMLIVPLVFSTLVVGAASTGDLQKLGRIGGKTIALYLITTAIAITIGLILGTFFQPGAGVALQADLTAEAKEAPSLVETLLNIIPRNPVSSLANAQILPIIAFALFVGISITLAGVKAKPVLTFFDAFAETMYKMTGFIMDYAPYGVFALIAGVAGQYGLDVLLPLAKVIVLVYVGCIIHALVVYGTMVKVWAHLNPFRFFKGVSDAMIVAFTTTSSSATLPITMRCTQDNLGVSKDVASFVLPLGATVNMDGTALYQGVCALFVAQVYGIPLTFGQYIMIIITATLASIGTAGVPGAGLIMLTLVLQQVGLPLEGVALIAGVDRILDMARTCINVTGDSCVAVVVAESEHELHPPVDVAV</sequence>
<name>A0A081C8N9_VECG1</name>
<dbReference type="FunFam" id="1.10.3860.10:FF:000001">
    <property type="entry name" value="C4-dicarboxylate transport protein"/>
    <property type="match status" value="1"/>
</dbReference>
<evidence type="ECO:0000256" key="7">
    <source>
        <dbReference type="ARBA" id="ARBA00023136"/>
    </source>
</evidence>
<dbReference type="STRING" id="1499967.U27_00842"/>
<dbReference type="eggNOG" id="COG1301">
    <property type="taxonomic scope" value="Bacteria"/>
</dbReference>
<proteinExistence type="predicted"/>
<comment type="subcellular location">
    <subcellularLocation>
        <location evidence="1">Cell membrane</location>
        <topology evidence="1">Multi-pass membrane protein</topology>
    </subcellularLocation>
</comment>
<dbReference type="InterPro" id="IPR001991">
    <property type="entry name" value="Na-dicarboxylate_symporter"/>
</dbReference>
<keyword evidence="3" id="KW-1003">Cell membrane</keyword>
<feature type="transmembrane region" description="Helical" evidence="8">
    <location>
        <begin position="261"/>
        <end position="288"/>
    </location>
</feature>
<reference evidence="9" key="1">
    <citation type="journal article" date="2015" name="PeerJ">
        <title>First genomic representation of candidate bacterial phylum KSB3 points to enhanced environmental sensing as a trigger of wastewater bulking.</title>
        <authorList>
            <person name="Sekiguchi Y."/>
            <person name="Ohashi A."/>
            <person name="Parks D.H."/>
            <person name="Yamauchi T."/>
            <person name="Tyson G.W."/>
            <person name="Hugenholtz P."/>
        </authorList>
    </citation>
    <scope>NUCLEOTIDE SEQUENCE [LARGE SCALE GENOMIC DNA]</scope>
</reference>
<dbReference type="PRINTS" id="PR00173">
    <property type="entry name" value="EDTRNSPORT"/>
</dbReference>
<evidence type="ECO:0000313" key="10">
    <source>
        <dbReference type="Proteomes" id="UP000030661"/>
    </source>
</evidence>
<gene>
    <name evidence="9" type="ORF">U27_00842</name>
</gene>
<feature type="transmembrane region" description="Helical" evidence="8">
    <location>
        <begin position="192"/>
        <end position="211"/>
    </location>
</feature>
<protein>
    <submittedName>
        <fullName evidence="9">Sodium:dicarboxylate symporter</fullName>
    </submittedName>
</protein>
<evidence type="ECO:0000256" key="3">
    <source>
        <dbReference type="ARBA" id="ARBA00022475"/>
    </source>
</evidence>
<dbReference type="PANTHER" id="PTHR42865">
    <property type="entry name" value="PROTON/GLUTAMATE-ASPARTATE SYMPORTER"/>
    <property type="match status" value="1"/>
</dbReference>
<keyword evidence="6 8" id="KW-1133">Transmembrane helix</keyword>
<dbReference type="Proteomes" id="UP000030661">
    <property type="component" value="Unassembled WGS sequence"/>
</dbReference>
<keyword evidence="4 8" id="KW-0812">Transmembrane</keyword>
<dbReference type="InterPro" id="IPR036458">
    <property type="entry name" value="Na:dicarbo_symporter_sf"/>
</dbReference>
<evidence type="ECO:0000256" key="6">
    <source>
        <dbReference type="ARBA" id="ARBA00022989"/>
    </source>
</evidence>
<feature type="transmembrane region" description="Helical" evidence="8">
    <location>
        <begin position="373"/>
        <end position="402"/>
    </location>
</feature>
<evidence type="ECO:0000256" key="4">
    <source>
        <dbReference type="ARBA" id="ARBA00022692"/>
    </source>
</evidence>
<feature type="transmembrane region" description="Helical" evidence="8">
    <location>
        <begin position="37"/>
        <end position="57"/>
    </location>
</feature>
<feature type="transmembrane region" description="Helical" evidence="8">
    <location>
        <begin position="237"/>
        <end position="255"/>
    </location>
</feature>
<feature type="transmembrane region" description="Helical" evidence="8">
    <location>
        <begin position="90"/>
        <end position="115"/>
    </location>
</feature>
<feature type="transmembrane region" description="Helical" evidence="8">
    <location>
        <begin position="64"/>
        <end position="84"/>
    </location>
</feature>
<dbReference type="PANTHER" id="PTHR42865:SF7">
    <property type="entry name" value="PROTON_GLUTAMATE-ASPARTATE SYMPORTER"/>
    <property type="match status" value="1"/>
</dbReference>
<keyword evidence="5" id="KW-0769">Symport</keyword>
<dbReference type="GO" id="GO:0005886">
    <property type="term" value="C:plasma membrane"/>
    <property type="evidence" value="ECO:0007669"/>
    <property type="project" value="UniProtKB-SubCell"/>
</dbReference>
<dbReference type="GO" id="GO:0015293">
    <property type="term" value="F:symporter activity"/>
    <property type="evidence" value="ECO:0007669"/>
    <property type="project" value="UniProtKB-KW"/>
</dbReference>